<comment type="function">
    <text evidence="7">Component of the cytochrome c oxidase, the last enzyme in the mitochondrial electron transport chain which drives oxidative phosphorylation. The respiratory chain contains 3 multisubunit complexes succinate dehydrogenase (complex II, CII), ubiquinol-cytochrome c oxidoreductase (cytochrome b-c1 complex, complex III, CIII) and cytochrome c oxidase (complex IV, CIV), that cooperate to transfer electrons derived from NADH and succinate to molecular oxygen, creating an electrochemical gradient over the inner membrane that drives transmembrane transport and the ATP synthase. Cytochrome c oxidase is the component of the respiratory chain that catalyzes the reduction of oxygen to water. Electrons originating from reduced cytochrome c in the intermembrane space (IMS) are transferred via the dinuclear copper A center (CU(A)) of subunit 2 and heme A of subunit 1 to the active site in subunit 1, a binuclear center (BNC) formed by heme A3 and copper B (CU(B)). The BNC reduces molecular oxygen to 2 water molecules using 4 electrons from cytochrome c in the IMS and 4 protons from the mitochondrial matrix.</text>
</comment>
<name>B0DSY9_LACBS</name>
<dbReference type="HOGENOM" id="CLU_2606449_0_0_1"/>
<accession>B0DSY9</accession>
<dbReference type="OrthoDB" id="9974841at2759"/>
<comment type="similarity">
    <text evidence="3 7">Belongs to the cytochrome c oxidase VIIc family.</text>
</comment>
<dbReference type="Proteomes" id="UP000001194">
    <property type="component" value="Unassembled WGS sequence"/>
</dbReference>
<evidence type="ECO:0000313" key="9">
    <source>
        <dbReference type="Proteomes" id="UP000001194"/>
    </source>
</evidence>
<evidence type="ECO:0000256" key="5">
    <source>
        <dbReference type="ARBA" id="ARBA00023128"/>
    </source>
</evidence>
<evidence type="ECO:0000256" key="2">
    <source>
        <dbReference type="ARBA" id="ARBA00004673"/>
    </source>
</evidence>
<gene>
    <name evidence="8" type="ORF">LACBIDRAFT_309736</name>
</gene>
<organism evidence="9">
    <name type="scientific">Laccaria bicolor (strain S238N-H82 / ATCC MYA-4686)</name>
    <name type="common">Bicoloured deceiver</name>
    <name type="synonym">Laccaria laccata var. bicolor</name>
    <dbReference type="NCBI Taxonomy" id="486041"/>
    <lineage>
        <taxon>Eukaryota</taxon>
        <taxon>Fungi</taxon>
        <taxon>Dikarya</taxon>
        <taxon>Basidiomycota</taxon>
        <taxon>Agaricomycotina</taxon>
        <taxon>Agaricomycetes</taxon>
        <taxon>Agaricomycetidae</taxon>
        <taxon>Agaricales</taxon>
        <taxon>Agaricineae</taxon>
        <taxon>Hydnangiaceae</taxon>
        <taxon>Laccaria</taxon>
    </lineage>
</organism>
<comment type="pathway">
    <text evidence="2 7">Energy metabolism; oxidative phosphorylation.</text>
</comment>
<dbReference type="AlphaFoldDB" id="B0DSY9"/>
<keyword evidence="4 7" id="KW-0999">Mitochondrion inner membrane</keyword>
<keyword evidence="5 7" id="KW-0496">Mitochondrion</keyword>
<dbReference type="EMBL" id="DS547131">
    <property type="protein sequence ID" value="EDR02402.1"/>
    <property type="molecule type" value="Genomic_DNA"/>
</dbReference>
<evidence type="ECO:0000256" key="6">
    <source>
        <dbReference type="ARBA" id="ARBA00023136"/>
    </source>
</evidence>
<sequence>MNVLSLRRSAHSHAEYHVNAFAKIAFMTFNKNYTQHVPFSYSNRTTFRLKALAFFGTAFAIPFVAVWWGWNRKGGLNNP</sequence>
<dbReference type="GO" id="GO:0045277">
    <property type="term" value="C:respiratory chain complex IV"/>
    <property type="evidence" value="ECO:0007669"/>
    <property type="project" value="UniProtKB-UniRule"/>
</dbReference>
<keyword evidence="7" id="KW-1133">Transmembrane helix</keyword>
<evidence type="ECO:0000313" key="8">
    <source>
        <dbReference type="EMBL" id="EDR02402.1"/>
    </source>
</evidence>
<evidence type="ECO:0000256" key="4">
    <source>
        <dbReference type="ARBA" id="ARBA00022792"/>
    </source>
</evidence>
<keyword evidence="6 7" id="KW-0472">Membrane</keyword>
<keyword evidence="7" id="KW-0812">Transmembrane</keyword>
<evidence type="ECO:0000256" key="1">
    <source>
        <dbReference type="ARBA" id="ARBA00004434"/>
    </source>
</evidence>
<keyword evidence="7" id="KW-0809">Transit peptide</keyword>
<reference evidence="8 9" key="1">
    <citation type="journal article" date="2008" name="Nature">
        <title>The genome of Laccaria bicolor provides insights into mycorrhizal symbiosis.</title>
        <authorList>
            <person name="Martin F."/>
            <person name="Aerts A."/>
            <person name="Ahren D."/>
            <person name="Brun A."/>
            <person name="Danchin E.G.J."/>
            <person name="Duchaussoy F."/>
            <person name="Gibon J."/>
            <person name="Kohler A."/>
            <person name="Lindquist E."/>
            <person name="Pereda V."/>
            <person name="Salamov A."/>
            <person name="Shapiro H.J."/>
            <person name="Wuyts J."/>
            <person name="Blaudez D."/>
            <person name="Buee M."/>
            <person name="Brokstein P."/>
            <person name="Canbaeck B."/>
            <person name="Cohen D."/>
            <person name="Courty P.E."/>
            <person name="Coutinho P.M."/>
            <person name="Delaruelle C."/>
            <person name="Detter J.C."/>
            <person name="Deveau A."/>
            <person name="DiFazio S."/>
            <person name="Duplessis S."/>
            <person name="Fraissinet-Tachet L."/>
            <person name="Lucic E."/>
            <person name="Frey-Klett P."/>
            <person name="Fourrey C."/>
            <person name="Feussner I."/>
            <person name="Gay G."/>
            <person name="Grimwood J."/>
            <person name="Hoegger P.J."/>
            <person name="Jain P."/>
            <person name="Kilaru S."/>
            <person name="Labbe J."/>
            <person name="Lin Y.C."/>
            <person name="Legue V."/>
            <person name="Le Tacon F."/>
            <person name="Marmeisse R."/>
            <person name="Melayah D."/>
            <person name="Montanini B."/>
            <person name="Muratet M."/>
            <person name="Nehls U."/>
            <person name="Niculita-Hirzel H."/>
            <person name="Oudot-Le Secq M.P."/>
            <person name="Peter M."/>
            <person name="Quesneville H."/>
            <person name="Rajashekar B."/>
            <person name="Reich M."/>
            <person name="Rouhier N."/>
            <person name="Schmutz J."/>
            <person name="Yin T."/>
            <person name="Chalot M."/>
            <person name="Henrissat B."/>
            <person name="Kuees U."/>
            <person name="Lucas S."/>
            <person name="Van de Peer Y."/>
            <person name="Podila G.K."/>
            <person name="Polle A."/>
            <person name="Pukkila P.J."/>
            <person name="Richardson P.M."/>
            <person name="Rouze P."/>
            <person name="Sanders I.R."/>
            <person name="Stajich J.E."/>
            <person name="Tunlid A."/>
            <person name="Tuskan G."/>
            <person name="Grigoriev I.V."/>
        </authorList>
    </citation>
    <scope>NUCLEOTIDE SEQUENCE [LARGE SCALE GENOMIC DNA]</scope>
    <source>
        <strain evidence="9">S238N-H82 / ATCC MYA-4686</strain>
    </source>
</reference>
<evidence type="ECO:0000256" key="3">
    <source>
        <dbReference type="ARBA" id="ARBA00010514"/>
    </source>
</evidence>
<dbReference type="GO" id="GO:0006123">
    <property type="term" value="P:mitochondrial electron transport, cytochrome c to oxygen"/>
    <property type="evidence" value="ECO:0007669"/>
    <property type="project" value="UniProtKB-UniRule"/>
</dbReference>
<proteinExistence type="inferred from homology"/>
<dbReference type="InterPro" id="IPR036636">
    <property type="entry name" value="COX7C/Cox8_sf"/>
</dbReference>
<dbReference type="RefSeq" id="XP_001887079.1">
    <property type="nucleotide sequence ID" value="XM_001887044.1"/>
</dbReference>
<dbReference type="STRING" id="486041.B0DSY9"/>
<dbReference type="InterPro" id="IPR004202">
    <property type="entry name" value="COX7C/Cox8"/>
</dbReference>
<keyword evidence="9" id="KW-1185">Reference proteome</keyword>
<dbReference type="UniPathway" id="UPA00705"/>
<dbReference type="GeneID" id="6082711"/>
<protein>
    <recommendedName>
        <fullName evidence="7">Cytochrome c oxidase subunit 8, mitochondrial</fullName>
    </recommendedName>
    <alternativeName>
        <fullName evidence="7">Cytochrome c oxidase polypeptide VIII</fullName>
    </alternativeName>
</protein>
<comment type="subcellular location">
    <subcellularLocation>
        <location evidence="1 7">Mitochondrion inner membrane</location>
        <topology evidence="1 7">Single-pass membrane protein</topology>
    </subcellularLocation>
</comment>
<dbReference type="Pfam" id="PF02935">
    <property type="entry name" value="COX7C"/>
    <property type="match status" value="1"/>
</dbReference>
<dbReference type="SUPFAM" id="SSF81427">
    <property type="entry name" value="Mitochondrial cytochrome c oxidase subunit VIIc (aka VIIIa)"/>
    <property type="match status" value="1"/>
</dbReference>
<feature type="transmembrane region" description="Helical" evidence="7">
    <location>
        <begin position="51"/>
        <end position="70"/>
    </location>
</feature>
<dbReference type="GO" id="GO:0005743">
    <property type="term" value="C:mitochondrial inner membrane"/>
    <property type="evidence" value="ECO:0007669"/>
    <property type="project" value="UniProtKB-SubCell"/>
</dbReference>
<dbReference type="Gene3D" id="4.10.49.10">
    <property type="entry name" value="Cytochrome c oxidase subunit VIIc"/>
    <property type="match status" value="1"/>
</dbReference>
<comment type="subunit">
    <text evidence="7">Component of the cytochrome c oxidase (complex IV, CIV), a multisubunit enzyme composed of a catalytic core of 3 subunits and several supernumerary subunits. The complex exists as a monomer or a dimer and forms supercomplexes (SCs) in the inner mitochondrial membrane with ubiquinol-cytochrome c oxidoreductase (cytochrome b-c1 complex, complex III, CIII).</text>
</comment>
<dbReference type="InParanoid" id="B0DSY9"/>
<dbReference type="KEGG" id="lbc:LACBIDRAFT_309736"/>
<evidence type="ECO:0000256" key="7">
    <source>
        <dbReference type="RuleBase" id="RU368123"/>
    </source>
</evidence>